<gene>
    <name evidence="1" type="ORF">CDAR_17531</name>
</gene>
<dbReference type="Proteomes" id="UP001054837">
    <property type="component" value="Unassembled WGS sequence"/>
</dbReference>
<evidence type="ECO:0000313" key="1">
    <source>
        <dbReference type="EMBL" id="GIX81217.1"/>
    </source>
</evidence>
<accession>A0AAV4N8T0</accession>
<comment type="caution">
    <text evidence="1">The sequence shown here is derived from an EMBL/GenBank/DDBJ whole genome shotgun (WGS) entry which is preliminary data.</text>
</comment>
<reference evidence="1 2" key="1">
    <citation type="submission" date="2021-06" db="EMBL/GenBank/DDBJ databases">
        <title>Caerostris darwini draft genome.</title>
        <authorList>
            <person name="Kono N."/>
            <person name="Arakawa K."/>
        </authorList>
    </citation>
    <scope>NUCLEOTIDE SEQUENCE [LARGE SCALE GENOMIC DNA]</scope>
</reference>
<dbReference type="EMBL" id="BPLQ01001372">
    <property type="protein sequence ID" value="GIX81217.1"/>
    <property type="molecule type" value="Genomic_DNA"/>
</dbReference>
<organism evidence="1 2">
    <name type="scientific">Caerostris darwini</name>
    <dbReference type="NCBI Taxonomy" id="1538125"/>
    <lineage>
        <taxon>Eukaryota</taxon>
        <taxon>Metazoa</taxon>
        <taxon>Ecdysozoa</taxon>
        <taxon>Arthropoda</taxon>
        <taxon>Chelicerata</taxon>
        <taxon>Arachnida</taxon>
        <taxon>Araneae</taxon>
        <taxon>Araneomorphae</taxon>
        <taxon>Entelegynae</taxon>
        <taxon>Araneoidea</taxon>
        <taxon>Araneidae</taxon>
        <taxon>Caerostris</taxon>
    </lineage>
</organism>
<proteinExistence type="predicted"/>
<keyword evidence="2" id="KW-1185">Reference proteome</keyword>
<protein>
    <submittedName>
        <fullName evidence="1">Uncharacterized protein</fullName>
    </submittedName>
</protein>
<sequence>MHKVQKRTDKTVTIEWRGKKSAVSLDHRKPLFRLSDDTVSWQQSRSLLKINCSENITEISMAPTGSGRRVVKQNKTVSLGIDRNHCGVNVHLKKNILHVLYHLRTIEYWFYTNS</sequence>
<dbReference type="AlphaFoldDB" id="A0AAV4N8T0"/>
<name>A0AAV4N8T0_9ARAC</name>
<evidence type="ECO:0000313" key="2">
    <source>
        <dbReference type="Proteomes" id="UP001054837"/>
    </source>
</evidence>